<evidence type="ECO:0000256" key="3">
    <source>
        <dbReference type="ARBA" id="ARBA00022884"/>
    </source>
</evidence>
<evidence type="ECO:0000313" key="9">
    <source>
        <dbReference type="Proteomes" id="UP000051296"/>
    </source>
</evidence>
<proteinExistence type="inferred from homology"/>
<evidence type="ECO:0000259" key="7">
    <source>
        <dbReference type="Pfam" id="PF01029"/>
    </source>
</evidence>
<name>A0A0R2G062_9LACO</name>
<dbReference type="OrthoDB" id="9811381at2"/>
<keyword evidence="5 6" id="KW-0804">Transcription</keyword>
<dbReference type="STRING" id="1123500.GCA_000420365_01299"/>
<dbReference type="FunCoup" id="A0A0R2G062">
    <property type="interactions" value="207"/>
</dbReference>
<dbReference type="EMBL" id="JQAX01000005">
    <property type="protein sequence ID" value="KRN30826.1"/>
    <property type="molecule type" value="Genomic_DNA"/>
</dbReference>
<protein>
    <recommendedName>
        <fullName evidence="6">Transcription antitermination protein NusB</fullName>
    </recommendedName>
    <alternativeName>
        <fullName evidence="6">Antitermination factor NusB</fullName>
    </alternativeName>
</protein>
<dbReference type="eggNOG" id="COG0781">
    <property type="taxonomic scope" value="Bacteria"/>
</dbReference>
<gene>
    <name evidence="6" type="primary">nusB</name>
    <name evidence="8" type="ORF">IV68_GL001253</name>
</gene>
<keyword evidence="9" id="KW-1185">Reference proteome</keyword>
<accession>A0A0R2G062</accession>
<evidence type="ECO:0000256" key="6">
    <source>
        <dbReference type="HAMAP-Rule" id="MF_00073"/>
    </source>
</evidence>
<dbReference type="GO" id="GO:0003723">
    <property type="term" value="F:RNA binding"/>
    <property type="evidence" value="ECO:0007669"/>
    <property type="project" value="UniProtKB-UniRule"/>
</dbReference>
<dbReference type="GO" id="GO:0005829">
    <property type="term" value="C:cytosol"/>
    <property type="evidence" value="ECO:0007669"/>
    <property type="project" value="TreeGrafter"/>
</dbReference>
<dbReference type="PANTHER" id="PTHR11078">
    <property type="entry name" value="N UTILIZATION SUBSTANCE PROTEIN B-RELATED"/>
    <property type="match status" value="1"/>
</dbReference>
<dbReference type="NCBIfam" id="NF001223">
    <property type="entry name" value="PRK00202.1-1"/>
    <property type="match status" value="1"/>
</dbReference>
<dbReference type="RefSeq" id="WP_022792010.1">
    <property type="nucleotide sequence ID" value="NZ_ATUU01000005.1"/>
</dbReference>
<keyword evidence="3 6" id="KW-0694">RNA-binding</keyword>
<dbReference type="PANTHER" id="PTHR11078:SF3">
    <property type="entry name" value="ANTITERMINATION NUSB DOMAIN-CONTAINING PROTEIN"/>
    <property type="match status" value="1"/>
</dbReference>
<keyword evidence="2 6" id="KW-0889">Transcription antitermination</keyword>
<dbReference type="InterPro" id="IPR011605">
    <property type="entry name" value="NusB_fam"/>
</dbReference>
<dbReference type="SUPFAM" id="SSF48013">
    <property type="entry name" value="NusB-like"/>
    <property type="match status" value="1"/>
</dbReference>
<evidence type="ECO:0000313" key="8">
    <source>
        <dbReference type="EMBL" id="KRN30826.1"/>
    </source>
</evidence>
<dbReference type="Pfam" id="PF01029">
    <property type="entry name" value="NusB"/>
    <property type="match status" value="1"/>
</dbReference>
<dbReference type="Gene3D" id="1.10.940.10">
    <property type="entry name" value="NusB-like"/>
    <property type="match status" value="1"/>
</dbReference>
<dbReference type="PATRIC" id="fig|1123500.6.peg.1252"/>
<comment type="caution">
    <text evidence="8">The sequence shown here is derived from an EMBL/GenBank/DDBJ whole genome shotgun (WGS) entry which is preliminary data.</text>
</comment>
<dbReference type="InterPro" id="IPR006027">
    <property type="entry name" value="NusB_RsmB_TIM44"/>
</dbReference>
<organism evidence="8 9">
    <name type="scientific">Weissella halotolerans DSM 20190</name>
    <dbReference type="NCBI Taxonomy" id="1123500"/>
    <lineage>
        <taxon>Bacteria</taxon>
        <taxon>Bacillati</taxon>
        <taxon>Bacillota</taxon>
        <taxon>Bacilli</taxon>
        <taxon>Lactobacillales</taxon>
        <taxon>Lactobacillaceae</taxon>
        <taxon>Weissella</taxon>
    </lineage>
</organism>
<evidence type="ECO:0000256" key="1">
    <source>
        <dbReference type="ARBA" id="ARBA00005952"/>
    </source>
</evidence>
<evidence type="ECO:0000256" key="2">
    <source>
        <dbReference type="ARBA" id="ARBA00022814"/>
    </source>
</evidence>
<feature type="domain" description="NusB/RsmB/TIM44" evidence="7">
    <location>
        <begin position="7"/>
        <end position="136"/>
    </location>
</feature>
<comment type="similarity">
    <text evidence="1 6">Belongs to the NusB family.</text>
</comment>
<keyword evidence="4 6" id="KW-0805">Transcription regulation</keyword>
<reference evidence="8 9" key="1">
    <citation type="journal article" date="2015" name="Genome Announc.">
        <title>Expanding the biotechnology potential of lactobacilli through comparative genomics of 213 strains and associated genera.</title>
        <authorList>
            <person name="Sun Z."/>
            <person name="Harris H.M."/>
            <person name="McCann A."/>
            <person name="Guo C."/>
            <person name="Argimon S."/>
            <person name="Zhang W."/>
            <person name="Yang X."/>
            <person name="Jeffery I.B."/>
            <person name="Cooney J.C."/>
            <person name="Kagawa T.F."/>
            <person name="Liu W."/>
            <person name="Song Y."/>
            <person name="Salvetti E."/>
            <person name="Wrobel A."/>
            <person name="Rasinkangas P."/>
            <person name="Parkhill J."/>
            <person name="Rea M.C."/>
            <person name="O'Sullivan O."/>
            <person name="Ritari J."/>
            <person name="Douillard F.P."/>
            <person name="Paul Ross R."/>
            <person name="Yang R."/>
            <person name="Briner A.E."/>
            <person name="Felis G.E."/>
            <person name="de Vos W.M."/>
            <person name="Barrangou R."/>
            <person name="Klaenhammer T.R."/>
            <person name="Caufield P.W."/>
            <person name="Cui Y."/>
            <person name="Zhang H."/>
            <person name="O'Toole P.W."/>
        </authorList>
    </citation>
    <scope>NUCLEOTIDE SEQUENCE [LARGE SCALE GENOMIC DNA]</scope>
    <source>
        <strain evidence="8 9">DSM 20190</strain>
    </source>
</reference>
<comment type="function">
    <text evidence="6">Involved in transcription antitermination. Required for transcription of ribosomal RNA (rRNA) genes. Binds specifically to the boxA antiterminator sequence of the ribosomal RNA (rrn) operons.</text>
</comment>
<evidence type="ECO:0000256" key="5">
    <source>
        <dbReference type="ARBA" id="ARBA00023163"/>
    </source>
</evidence>
<sequence>MAELNRHQERQVAFQTLFSLAMNPDADVKVVVQQVLNGDPEIEWQGALPEQVLTLVAGVTEQVDQLDVKISDHLAAGWTLDRLGLTDLVLLRLALYEAQLGQTPTNVVINEALQLAHTFTDDQSRKFINGVLNNILTAAE</sequence>
<dbReference type="InParanoid" id="A0A0R2G062"/>
<evidence type="ECO:0000256" key="4">
    <source>
        <dbReference type="ARBA" id="ARBA00023015"/>
    </source>
</evidence>
<dbReference type="GO" id="GO:0006353">
    <property type="term" value="P:DNA-templated transcription termination"/>
    <property type="evidence" value="ECO:0007669"/>
    <property type="project" value="UniProtKB-UniRule"/>
</dbReference>
<dbReference type="GO" id="GO:0031564">
    <property type="term" value="P:transcription antitermination"/>
    <property type="evidence" value="ECO:0007669"/>
    <property type="project" value="UniProtKB-KW"/>
</dbReference>
<dbReference type="Proteomes" id="UP000051296">
    <property type="component" value="Unassembled WGS sequence"/>
</dbReference>
<dbReference type="AlphaFoldDB" id="A0A0R2G062"/>
<dbReference type="NCBIfam" id="TIGR01951">
    <property type="entry name" value="nusB"/>
    <property type="match status" value="1"/>
</dbReference>
<dbReference type="InterPro" id="IPR035926">
    <property type="entry name" value="NusB-like_sf"/>
</dbReference>
<dbReference type="HAMAP" id="MF_00073">
    <property type="entry name" value="NusB"/>
    <property type="match status" value="1"/>
</dbReference>